<evidence type="ECO:0000313" key="1">
    <source>
        <dbReference type="EMBL" id="SCB57891.1"/>
    </source>
</evidence>
<gene>
    <name evidence="1" type="ORF">GA0061105_103349</name>
</gene>
<evidence type="ECO:0000313" key="2">
    <source>
        <dbReference type="Proteomes" id="UP000198723"/>
    </source>
</evidence>
<protein>
    <submittedName>
        <fullName evidence="1">Uncharacterized protein</fullName>
    </submittedName>
</protein>
<dbReference type="EMBL" id="FMAJ01000003">
    <property type="protein sequence ID" value="SCB57891.1"/>
    <property type="molecule type" value="Genomic_DNA"/>
</dbReference>
<organism evidence="1 2">
    <name type="scientific">Rhizobium aethiopicum</name>
    <dbReference type="NCBI Taxonomy" id="1138170"/>
    <lineage>
        <taxon>Bacteria</taxon>
        <taxon>Pseudomonadati</taxon>
        <taxon>Pseudomonadota</taxon>
        <taxon>Alphaproteobacteria</taxon>
        <taxon>Hyphomicrobiales</taxon>
        <taxon>Rhizobiaceae</taxon>
        <taxon>Rhizobium/Agrobacterium group</taxon>
        <taxon>Rhizobium</taxon>
    </lineage>
</organism>
<dbReference type="AlphaFoldDB" id="A0A1C3Y074"/>
<dbReference type="Proteomes" id="UP000198723">
    <property type="component" value="Unassembled WGS sequence"/>
</dbReference>
<name>A0A1C3Y074_9HYPH</name>
<reference evidence="1 2" key="1">
    <citation type="submission" date="2016-08" db="EMBL/GenBank/DDBJ databases">
        <authorList>
            <person name="Seilhamer J.J."/>
        </authorList>
    </citation>
    <scope>NUCLEOTIDE SEQUENCE [LARGE SCALE GENOMIC DNA]</scope>
    <source>
        <strain evidence="1 2">HBR26</strain>
    </source>
</reference>
<accession>A0A1C3Y074</accession>
<sequence>MIATSIKELNLPNIAGQSRRQVRCRLAVRNDGENGNPSFSGGAQ</sequence>
<proteinExistence type="predicted"/>